<dbReference type="InterPro" id="IPR038417">
    <property type="entry name" value="Alpga-gal_N_sf"/>
</dbReference>
<comment type="caution">
    <text evidence="8">The sequence shown here is derived from an EMBL/GenBank/DDBJ whole genome shotgun (WGS) entry which is preliminary data.</text>
</comment>
<gene>
    <name evidence="8" type="ORF">J2736_001255</name>
</gene>
<sequence>MSIQYLEQQKLWILSTKESDYVIQVSPKGQLLHRYWGEKQQLFDYEHENGGQHWIGTSHTDSSKDEIMPWGGLRFTEPGLKITFADHSRDLCHIYDSYQITNRNLLTIRLVDSQQQLHVLLHYNLIAEQDLIERNVEIINASHESVTLEQVMGAVWHLPVYPQYQFTYLTGHWGGEFQVRREFLQEGKKVLESRCGLSGHLYNPWFAVDFGDAAEEHGDVYFGAIAYSGNWKLVAERYMRQSLQITAGLNDFDFAWTLGSGESFSSPVCVAGYTKHGYGQASRNMHRYQEKYLLRQADQIRPVMYNSWYSTHFDISVDSQKLLADKAAAMGTEMFVMDDGWFGPSRTNRSKLGDWVADPSKFPDGLTPLIDHVKSLGMKFGLWVEPENVGPDSDVYREHPDWIFHFPNRERTHLNKEFTLNLAREDVRDHLISRLDNLLATHDISYVKWDMNRYISEPGWHDAPREHHKEVWVRYVQGLYGIIETLRDRHPRVMFEACASGGGRVDLGMMKYVEQFWTSDDTDGFDRLSIQEGYSYGYTPKAMMCWVAPAARIRPRSTSIRYRFHVAMMGSLGISLDLSKLTEAEFAECRSYIAQYKNIRGTVQEGDLYRLMPTNSPEGTAAVQYVNQDRNQVVLFAFRHSMRFVHSVYPIRLKGLNPQAVYSCESLKLERSGASLMATGVQLELKGDFDSELVVFQKMQ</sequence>
<dbReference type="PRINTS" id="PR00743">
    <property type="entry name" value="GLHYDRLASE36"/>
</dbReference>
<dbReference type="Pfam" id="PF02065">
    <property type="entry name" value="Melibiase"/>
    <property type="match status" value="1"/>
</dbReference>
<dbReference type="Gene3D" id="2.60.40.1180">
    <property type="entry name" value="Golgi alpha-mannosidase II"/>
    <property type="match status" value="1"/>
</dbReference>
<dbReference type="InterPro" id="IPR017853">
    <property type="entry name" value="GH"/>
</dbReference>
<dbReference type="EMBL" id="JAVDSB010000001">
    <property type="protein sequence ID" value="MDR6550072.1"/>
    <property type="molecule type" value="Genomic_DNA"/>
</dbReference>
<name>A0ABU1NT83_9BACL</name>
<comment type="similarity">
    <text evidence="5">Belongs to the glycosyl hydrolase.</text>
</comment>
<keyword evidence="9" id="KW-1185">Reference proteome</keyword>
<dbReference type="GO" id="GO:0004557">
    <property type="term" value="F:alpha-galactosidase activity"/>
    <property type="evidence" value="ECO:0007669"/>
    <property type="project" value="UniProtKB-EC"/>
</dbReference>
<dbReference type="RefSeq" id="WP_310224430.1">
    <property type="nucleotide sequence ID" value="NZ_JAVDSB010000001.1"/>
</dbReference>
<dbReference type="Gene3D" id="3.20.20.70">
    <property type="entry name" value="Aldolase class I"/>
    <property type="match status" value="1"/>
</dbReference>
<dbReference type="EC" id="3.2.1.22" evidence="2 5"/>
<evidence type="ECO:0000259" key="6">
    <source>
        <dbReference type="Pfam" id="PF16874"/>
    </source>
</evidence>
<comment type="catalytic activity">
    <reaction evidence="1 5">
        <text>Hydrolysis of terminal, non-reducing alpha-D-galactose residues in alpha-D-galactosides, including galactose oligosaccharides, galactomannans and galactolipids.</text>
        <dbReference type="EC" id="3.2.1.22"/>
    </reaction>
</comment>
<evidence type="ECO:0000256" key="3">
    <source>
        <dbReference type="ARBA" id="ARBA00022801"/>
    </source>
</evidence>
<keyword evidence="4 5" id="KW-0326">Glycosidase</keyword>
<evidence type="ECO:0000313" key="9">
    <source>
        <dbReference type="Proteomes" id="UP001267290"/>
    </source>
</evidence>
<dbReference type="Pfam" id="PF16874">
    <property type="entry name" value="Glyco_hydro_36C"/>
    <property type="match status" value="1"/>
</dbReference>
<dbReference type="Gene3D" id="2.70.98.60">
    <property type="entry name" value="alpha-galactosidase from lactobacil brevis"/>
    <property type="match status" value="1"/>
</dbReference>
<evidence type="ECO:0000313" key="8">
    <source>
        <dbReference type="EMBL" id="MDR6550072.1"/>
    </source>
</evidence>
<dbReference type="InterPro" id="IPR031704">
    <property type="entry name" value="Glyco_hydro_36_N"/>
</dbReference>
<evidence type="ECO:0000256" key="5">
    <source>
        <dbReference type="PIRNR" id="PIRNR005536"/>
    </source>
</evidence>
<evidence type="ECO:0000256" key="2">
    <source>
        <dbReference type="ARBA" id="ARBA00012755"/>
    </source>
</evidence>
<evidence type="ECO:0000256" key="4">
    <source>
        <dbReference type="ARBA" id="ARBA00023295"/>
    </source>
</evidence>
<dbReference type="Proteomes" id="UP001267290">
    <property type="component" value="Unassembled WGS sequence"/>
</dbReference>
<reference evidence="8 9" key="1">
    <citation type="submission" date="2023-07" db="EMBL/GenBank/DDBJ databases">
        <title>Sorghum-associated microbial communities from plants grown in Nebraska, USA.</title>
        <authorList>
            <person name="Schachtman D."/>
        </authorList>
    </citation>
    <scope>NUCLEOTIDE SEQUENCE [LARGE SCALE GENOMIC DNA]</scope>
    <source>
        <strain evidence="8 9">CC258</strain>
    </source>
</reference>
<dbReference type="Pfam" id="PF16875">
    <property type="entry name" value="Glyco_hydro_36N"/>
    <property type="match status" value="1"/>
</dbReference>
<dbReference type="PANTHER" id="PTHR43053:SF3">
    <property type="entry name" value="ALPHA-GALACTOSIDASE C-RELATED"/>
    <property type="match status" value="1"/>
</dbReference>
<evidence type="ECO:0000256" key="1">
    <source>
        <dbReference type="ARBA" id="ARBA00001255"/>
    </source>
</evidence>
<evidence type="ECO:0000259" key="7">
    <source>
        <dbReference type="Pfam" id="PF16875"/>
    </source>
</evidence>
<proteinExistence type="inferred from homology"/>
<dbReference type="InterPro" id="IPR013780">
    <property type="entry name" value="Glyco_hydro_b"/>
</dbReference>
<dbReference type="InterPro" id="IPR031705">
    <property type="entry name" value="Glyco_hydro_36_C"/>
</dbReference>
<dbReference type="PIRSF" id="PIRSF005536">
    <property type="entry name" value="Agal"/>
    <property type="match status" value="1"/>
</dbReference>
<accession>A0ABU1NT83</accession>
<dbReference type="PANTHER" id="PTHR43053">
    <property type="entry name" value="GLYCOSIDASE FAMILY 31"/>
    <property type="match status" value="1"/>
</dbReference>
<dbReference type="InterPro" id="IPR013785">
    <property type="entry name" value="Aldolase_TIM"/>
</dbReference>
<protein>
    <recommendedName>
        <fullName evidence="2 5">Alpha-galactosidase</fullName>
        <ecNumber evidence="2 5">3.2.1.22</ecNumber>
    </recommendedName>
</protein>
<keyword evidence="3 5" id="KW-0378">Hydrolase</keyword>
<dbReference type="InterPro" id="IPR002252">
    <property type="entry name" value="Glyco_hydro_36"/>
</dbReference>
<dbReference type="SUPFAM" id="SSF51445">
    <property type="entry name" value="(Trans)glycosidases"/>
    <property type="match status" value="1"/>
</dbReference>
<dbReference type="CDD" id="cd14791">
    <property type="entry name" value="GH36"/>
    <property type="match status" value="1"/>
</dbReference>
<feature type="domain" description="Glycosyl hydrolase family 36 N-terminal" evidence="7">
    <location>
        <begin position="29"/>
        <end position="258"/>
    </location>
</feature>
<dbReference type="InterPro" id="IPR050985">
    <property type="entry name" value="Alpha-glycosidase_related"/>
</dbReference>
<feature type="domain" description="Glycosyl hydrolase family 36 C-terminal" evidence="6">
    <location>
        <begin position="621"/>
        <end position="696"/>
    </location>
</feature>
<organism evidence="8 9">
    <name type="scientific">Paenibacillus qinlingensis</name>
    <dbReference type="NCBI Taxonomy" id="1837343"/>
    <lineage>
        <taxon>Bacteria</taxon>
        <taxon>Bacillati</taxon>
        <taxon>Bacillota</taxon>
        <taxon>Bacilli</taxon>
        <taxon>Bacillales</taxon>
        <taxon>Paenibacillaceae</taxon>
        <taxon>Paenibacillus</taxon>
    </lineage>
</organism>